<dbReference type="PROSITE" id="PS00028">
    <property type="entry name" value="ZINC_FINGER_C2H2_1"/>
    <property type="match status" value="1"/>
</dbReference>
<dbReference type="SUPFAM" id="SSF57667">
    <property type="entry name" value="beta-beta-alpha zinc fingers"/>
    <property type="match status" value="1"/>
</dbReference>
<dbReference type="SMART" id="SM00355">
    <property type="entry name" value="ZnF_C2H2"/>
    <property type="match status" value="5"/>
</dbReference>
<gene>
    <name evidence="2" type="ORF">PENTCL1PPCAC_17481</name>
</gene>
<name>A0AAV5TLU6_9BILA</name>
<dbReference type="Proteomes" id="UP001432027">
    <property type="component" value="Unassembled WGS sequence"/>
</dbReference>
<evidence type="ECO:0000313" key="3">
    <source>
        <dbReference type="Proteomes" id="UP001432027"/>
    </source>
</evidence>
<dbReference type="InterPro" id="IPR013087">
    <property type="entry name" value="Znf_C2H2_type"/>
</dbReference>
<organism evidence="2 3">
    <name type="scientific">Pristionchus entomophagus</name>
    <dbReference type="NCBI Taxonomy" id="358040"/>
    <lineage>
        <taxon>Eukaryota</taxon>
        <taxon>Metazoa</taxon>
        <taxon>Ecdysozoa</taxon>
        <taxon>Nematoda</taxon>
        <taxon>Chromadorea</taxon>
        <taxon>Rhabditida</taxon>
        <taxon>Rhabditina</taxon>
        <taxon>Diplogasteromorpha</taxon>
        <taxon>Diplogasteroidea</taxon>
        <taxon>Neodiplogasteridae</taxon>
        <taxon>Pristionchus</taxon>
    </lineage>
</organism>
<dbReference type="EMBL" id="BTSX01000004">
    <property type="protein sequence ID" value="GMS95306.1"/>
    <property type="molecule type" value="Genomic_DNA"/>
</dbReference>
<evidence type="ECO:0000313" key="2">
    <source>
        <dbReference type="EMBL" id="GMS95306.1"/>
    </source>
</evidence>
<reference evidence="2" key="1">
    <citation type="submission" date="2023-10" db="EMBL/GenBank/DDBJ databases">
        <title>Genome assembly of Pristionchus species.</title>
        <authorList>
            <person name="Yoshida K."/>
            <person name="Sommer R.J."/>
        </authorList>
    </citation>
    <scope>NUCLEOTIDE SEQUENCE</scope>
    <source>
        <strain evidence="2">RS0144</strain>
    </source>
</reference>
<protein>
    <recommendedName>
        <fullName evidence="1">C2H2-type domain-containing protein</fullName>
    </recommendedName>
</protein>
<proteinExistence type="predicted"/>
<evidence type="ECO:0000259" key="1">
    <source>
        <dbReference type="PROSITE" id="PS00028"/>
    </source>
</evidence>
<keyword evidence="3" id="KW-1185">Reference proteome</keyword>
<accession>A0AAV5TLU6</accession>
<dbReference type="AlphaFoldDB" id="A0AAV5TLU6"/>
<dbReference type="InterPro" id="IPR036236">
    <property type="entry name" value="Znf_C2H2_sf"/>
</dbReference>
<feature type="domain" description="C2H2-type" evidence="1">
    <location>
        <begin position="487"/>
        <end position="509"/>
    </location>
</feature>
<sequence length="741" mass="87296">MKLSDEETNRFEREKSAMEEATTARVKKAKKLVPFLKELPDSWVKRILDDLHGLDDVYELASANKCSKFIRKCLLVLMLIRSKTLGCTLCETIYSNHVHYLLHINSELHTEMMCSRSTVSAYIVWKEMLELFEDDIAIWKGADKEFGVGEQLNGGMDELLDNDQIEIRPTLRWLADEINWTEVFNQGELLDIDTVGIVAEMTYFVKRSLIEHLVTHIQEGLPVCMWCVEVFVSVDGFLQHFLSYRHVEMMDKSKREGALVTLKNLTMFINDNVLSQLYSQHMRAANMDNLESIDVCWENVKAIAGYLPSDVTPKTRGIDQVKAMNLVTEYGKILNGRSMHDLMEHKESENLQKLVEPSRFSFESLVRKVLTEKKDTKHPLQNIMNMKSEELATLYQVVCRTLNKGIPFCLYCNELFPDAMQYCNHLLKRSHHDRFSSYGFLADIHEIVQLLLLEMYKRNHFELTSRICPNPIDFLSALNPNYTHFYCDSCRRPFVHFSFYIAHFWSKSHFASIPDLKYAFLYITKMILFATEDQLSRIDNEVFDVHTSPQLLQFLPFIPENKGIYTRDVHLTYYVHFHYRKEYGEWRERQLYRRDEGRRAKYKSKRHAPDPLIVEKMDSIMRMRHKRAAYTWWDETSEESTLFRNFFSIFPPTEIWNSLNEFVQEEGKIPYCWICELEFRSADDYYLHFGQDVHPYPKGMDEPMAGLFMLVHIMYSERRVGVNLDEYDSIQDIPIPDIAHD</sequence>
<comment type="caution">
    <text evidence="2">The sequence shown here is derived from an EMBL/GenBank/DDBJ whole genome shotgun (WGS) entry which is preliminary data.</text>
</comment>